<keyword evidence="5" id="KW-0411">Iron-sulfur</keyword>
<dbReference type="CDD" id="cd08878">
    <property type="entry name" value="RHO_alpha_C_DMO-like"/>
    <property type="match status" value="1"/>
</dbReference>
<evidence type="ECO:0000313" key="9">
    <source>
        <dbReference type="Proteomes" id="UP001265550"/>
    </source>
</evidence>
<evidence type="ECO:0000313" key="8">
    <source>
        <dbReference type="EMBL" id="MDR7092398.1"/>
    </source>
</evidence>
<evidence type="ECO:0000256" key="6">
    <source>
        <dbReference type="SAM" id="MobiDB-lite"/>
    </source>
</evidence>
<evidence type="ECO:0000256" key="2">
    <source>
        <dbReference type="ARBA" id="ARBA00022723"/>
    </source>
</evidence>
<dbReference type="InterPro" id="IPR017941">
    <property type="entry name" value="Rieske_2Fe-2S"/>
</dbReference>
<proteinExistence type="predicted"/>
<reference evidence="8 9" key="1">
    <citation type="submission" date="2023-07" db="EMBL/GenBank/DDBJ databases">
        <title>Sorghum-associated microbial communities from plants grown in Nebraska, USA.</title>
        <authorList>
            <person name="Schachtman D."/>
        </authorList>
    </citation>
    <scope>NUCLEOTIDE SEQUENCE [LARGE SCALE GENOMIC DNA]</scope>
    <source>
        <strain evidence="8 9">BE240</strain>
    </source>
</reference>
<dbReference type="EMBL" id="JAVDWE010000001">
    <property type="protein sequence ID" value="MDR7092398.1"/>
    <property type="molecule type" value="Genomic_DNA"/>
</dbReference>
<dbReference type="Pfam" id="PF00355">
    <property type="entry name" value="Rieske"/>
    <property type="match status" value="1"/>
</dbReference>
<keyword evidence="1" id="KW-0001">2Fe-2S</keyword>
<dbReference type="Proteomes" id="UP001265550">
    <property type="component" value="Unassembled WGS sequence"/>
</dbReference>
<dbReference type="SUPFAM" id="SSF55961">
    <property type="entry name" value="Bet v1-like"/>
    <property type="match status" value="1"/>
</dbReference>
<evidence type="ECO:0000259" key="7">
    <source>
        <dbReference type="PROSITE" id="PS51296"/>
    </source>
</evidence>
<evidence type="ECO:0000256" key="4">
    <source>
        <dbReference type="ARBA" id="ARBA00023004"/>
    </source>
</evidence>
<dbReference type="PANTHER" id="PTHR21266:SF59">
    <property type="entry name" value="BLR4922 PROTEIN"/>
    <property type="match status" value="1"/>
</dbReference>
<dbReference type="CDD" id="cd03479">
    <property type="entry name" value="Rieske_RO_Alpha_PhDO_like"/>
    <property type="match status" value="1"/>
</dbReference>
<dbReference type="Gene3D" id="3.90.380.10">
    <property type="entry name" value="Naphthalene 1,2-dioxygenase Alpha Subunit, Chain A, domain 1"/>
    <property type="match status" value="1"/>
</dbReference>
<evidence type="ECO:0000256" key="3">
    <source>
        <dbReference type="ARBA" id="ARBA00023002"/>
    </source>
</evidence>
<dbReference type="RefSeq" id="WP_204731418.1">
    <property type="nucleotide sequence ID" value="NZ_JAVDWE010000001.1"/>
</dbReference>
<organism evidence="8 9">
    <name type="scientific">Hydrogenophaga laconesensis</name>
    <dbReference type="NCBI Taxonomy" id="1805971"/>
    <lineage>
        <taxon>Bacteria</taxon>
        <taxon>Pseudomonadati</taxon>
        <taxon>Pseudomonadota</taxon>
        <taxon>Betaproteobacteria</taxon>
        <taxon>Burkholderiales</taxon>
        <taxon>Comamonadaceae</taxon>
        <taxon>Hydrogenophaga</taxon>
    </lineage>
</organism>
<dbReference type="Gene3D" id="2.102.10.10">
    <property type="entry name" value="Rieske [2Fe-2S] iron-sulphur domain"/>
    <property type="match status" value="1"/>
</dbReference>
<dbReference type="InterPro" id="IPR050584">
    <property type="entry name" value="Cholesterol_7-desaturase"/>
</dbReference>
<keyword evidence="3" id="KW-0560">Oxidoreductase</keyword>
<accession>A0ABU1V534</accession>
<dbReference type="SUPFAM" id="SSF50022">
    <property type="entry name" value="ISP domain"/>
    <property type="match status" value="1"/>
</dbReference>
<keyword evidence="4" id="KW-0408">Iron</keyword>
<feature type="region of interest" description="Disordered" evidence="6">
    <location>
        <begin position="440"/>
        <end position="463"/>
    </location>
</feature>
<keyword evidence="9" id="KW-1185">Reference proteome</keyword>
<dbReference type="Pfam" id="PF19301">
    <property type="entry name" value="LigXa_C"/>
    <property type="match status" value="1"/>
</dbReference>
<dbReference type="PROSITE" id="PS51296">
    <property type="entry name" value="RIESKE"/>
    <property type="match status" value="1"/>
</dbReference>
<dbReference type="PANTHER" id="PTHR21266">
    <property type="entry name" value="IRON-SULFUR DOMAIN CONTAINING PROTEIN"/>
    <property type="match status" value="1"/>
</dbReference>
<feature type="domain" description="Rieske" evidence="7">
    <location>
        <begin position="26"/>
        <end position="139"/>
    </location>
</feature>
<keyword evidence="2" id="KW-0479">Metal-binding</keyword>
<gene>
    <name evidence="8" type="ORF">J2X09_000121</name>
</gene>
<sequence>MKAELNQRITQVGPGTPGGELLRRYWQPVALLDEFDPTLAPEMAVRPVKAVRVLGQNFVLFRDARGQFGLLDRDCPHRGADLAYGRNEGDGIRCPFHGWKFDTTGQCIETPAEPAGSKMCSRIKQRSYPLVQRSGVLFGWFGPEDQTPPPFPELDCFTAPDTHTFAFKGLWHCNWLQSLEVGIDPAHASYLHRFFNDGSLEDSYGKQFRGASAGDVGGERWPMTRVMREFGQPTITFEPKPYGLQLTALRPMTDELTHVRVTNAVFPQTFVIPLSETMTITQMHVPVDDTHNYWYAFFTSFTGPVDKDAMRTPRLQAVTLPDYIPKAGRHNNWGFNAEEQQTRTYLGMGEDDINVHDQWACESMGAIQDRTREHLGTTDKVIMANRRMLLQAIDAVEQGGTAPGVADPAQHSAIAGPDTVDGIAPAQDWENWWQDAVREKREGAPWHDRAKKASAVEETAGAK</sequence>
<comment type="caution">
    <text evidence="8">The sequence shown here is derived from an EMBL/GenBank/DDBJ whole genome shotgun (WGS) entry which is preliminary data.</text>
</comment>
<dbReference type="InterPro" id="IPR045623">
    <property type="entry name" value="LigXa_C"/>
</dbReference>
<name>A0ABU1V534_9BURK</name>
<evidence type="ECO:0000256" key="5">
    <source>
        <dbReference type="ARBA" id="ARBA00023014"/>
    </source>
</evidence>
<protein>
    <submittedName>
        <fullName evidence="8">Phenylpropionate dioxygenase-like ring-hydroxylating dioxygenase large terminal subunit</fullName>
    </submittedName>
</protein>
<dbReference type="InterPro" id="IPR036922">
    <property type="entry name" value="Rieske_2Fe-2S_sf"/>
</dbReference>
<evidence type="ECO:0000256" key="1">
    <source>
        <dbReference type="ARBA" id="ARBA00022714"/>
    </source>
</evidence>